<dbReference type="Pfam" id="PF18161">
    <property type="entry name" value="ISP1_C"/>
    <property type="match status" value="1"/>
</dbReference>
<dbReference type="VEuPathDB" id="ToxoDB:LOC34620032"/>
<protein>
    <submittedName>
        <fullName evidence="1">IMC sub-compartment protein ISP1</fullName>
    </submittedName>
</protein>
<sequence>MGAINSCCSVEDTEDRQVMKEPAPTAKERSQTSSKHRKDKERKEPEQNESTERKEPKEEKNRKKRQAPPPEPAIEVSQQEIKDMQTKLHSGMSITVLLKDGTKLSCTIHLNLSDNSLSISCEDKVRVIPLSDVKALLHTADQLKRVETQADLVGDSNCVALHLLESGNCIPLRFEEARQKHSFVEMLKQLKSE</sequence>
<dbReference type="AlphaFoldDB" id="A0A1D3D805"/>
<dbReference type="GeneID" id="34620032"/>
<reference evidence="1 2" key="1">
    <citation type="journal article" date="2016" name="BMC Genomics">
        <title>Comparative genomics reveals Cyclospora cayetanensis possesses coccidia-like metabolism and invasion components but unique surface antigens.</title>
        <authorList>
            <person name="Liu S."/>
            <person name="Wang L."/>
            <person name="Zheng H."/>
            <person name="Xu Z."/>
            <person name="Roellig D.M."/>
            <person name="Li N."/>
            <person name="Frace M.A."/>
            <person name="Tang K."/>
            <person name="Arrowood M.J."/>
            <person name="Moss D.M."/>
            <person name="Zhang L."/>
            <person name="Feng Y."/>
            <person name="Xiao L."/>
        </authorList>
    </citation>
    <scope>NUCLEOTIDE SEQUENCE [LARGE SCALE GENOMIC DNA]</scope>
    <source>
        <strain evidence="1 2">CHN_HEN01</strain>
    </source>
</reference>
<proteinExistence type="predicted"/>
<accession>A0A1D3D805</accession>
<dbReference type="InterPro" id="IPR011993">
    <property type="entry name" value="PH-like_dom_sf"/>
</dbReference>
<dbReference type="Gene3D" id="2.30.29.30">
    <property type="entry name" value="Pleckstrin-homology domain (PH domain)/Phosphotyrosine-binding domain (PTB)"/>
    <property type="match status" value="1"/>
</dbReference>
<dbReference type="Proteomes" id="UP000095192">
    <property type="component" value="Unassembled WGS sequence"/>
</dbReference>
<evidence type="ECO:0000313" key="1">
    <source>
        <dbReference type="EMBL" id="OEH79590.1"/>
    </source>
</evidence>
<dbReference type="EMBL" id="JROU02000341">
    <property type="protein sequence ID" value="OEH79590.1"/>
    <property type="molecule type" value="Genomic_DNA"/>
</dbReference>
<comment type="caution">
    <text evidence="1">The sequence shown here is derived from an EMBL/GenBank/DDBJ whole genome shotgun (WGS) entry which is preliminary data.</text>
</comment>
<dbReference type="InterPro" id="IPR041316">
    <property type="entry name" value="ISP1_C"/>
</dbReference>
<dbReference type="VEuPathDB" id="ToxoDB:cyc_03318"/>
<dbReference type="OrthoDB" id="328439at2759"/>
<name>A0A1D3D805_9EIME</name>
<gene>
    <name evidence="1" type="ORF">cyc_03318</name>
</gene>
<keyword evidence="2" id="KW-1185">Reference proteome</keyword>
<organism evidence="1 2">
    <name type="scientific">Cyclospora cayetanensis</name>
    <dbReference type="NCBI Taxonomy" id="88456"/>
    <lineage>
        <taxon>Eukaryota</taxon>
        <taxon>Sar</taxon>
        <taxon>Alveolata</taxon>
        <taxon>Apicomplexa</taxon>
        <taxon>Conoidasida</taxon>
        <taxon>Coccidia</taxon>
        <taxon>Eucoccidiorida</taxon>
        <taxon>Eimeriorina</taxon>
        <taxon>Eimeriidae</taxon>
        <taxon>Cyclospora</taxon>
    </lineage>
</organism>
<evidence type="ECO:0000313" key="2">
    <source>
        <dbReference type="Proteomes" id="UP000095192"/>
    </source>
</evidence>